<keyword evidence="8" id="KW-1185">Reference proteome</keyword>
<dbReference type="PROSITE" id="PS51892">
    <property type="entry name" value="SUBTILASE"/>
    <property type="match status" value="1"/>
</dbReference>
<comment type="similarity">
    <text evidence="4">Belongs to the peptidase S8 family.</text>
</comment>
<dbReference type="PANTHER" id="PTHR35186:SF4">
    <property type="entry name" value="PRION-INHIBITION AND PROPAGATION HELO DOMAIN-CONTAINING PROTEIN"/>
    <property type="match status" value="1"/>
</dbReference>
<dbReference type="CDD" id="cd00306">
    <property type="entry name" value="Peptidases_S8_S53"/>
    <property type="match status" value="1"/>
</dbReference>
<organism evidence="7 8">
    <name type="scientific">Fusarium proliferatum (strain ET1)</name>
    <name type="common">Orchid endophyte fungus</name>
    <dbReference type="NCBI Taxonomy" id="1227346"/>
    <lineage>
        <taxon>Eukaryota</taxon>
        <taxon>Fungi</taxon>
        <taxon>Dikarya</taxon>
        <taxon>Ascomycota</taxon>
        <taxon>Pezizomycotina</taxon>
        <taxon>Sordariomycetes</taxon>
        <taxon>Hypocreomycetidae</taxon>
        <taxon>Hypocreales</taxon>
        <taxon>Nectriaceae</taxon>
        <taxon>Fusarium</taxon>
        <taxon>Fusarium fujikuroi species complex</taxon>
    </lineage>
</organism>
<evidence type="ECO:0000259" key="6">
    <source>
        <dbReference type="Pfam" id="PF24476"/>
    </source>
</evidence>
<sequence length="1001" mass="112737">MDVFDWPKEGFQARIVSETVVLVGETAREDPIPSDKAPGAERFDRLGYMILFQLDLRDVCHNSSECNDHDYIAPTMSQNNEAGWFRRIMGYLASLSPEQPTPQTANSQRRDDAWLRTDAYLQYENQDFESLDPQLQASALRALNNCVQVKQNHEVNFNFNPEAPYPNLEAANRILQRDDGLGGRPLNATISLSKRKRDRDPLLEEFRHMDTITKKRRIIVRDNSEAVDNANAPEADFAIRARKQSMSLYQGLRTHWTCVCQKCSRLSVRLSLPPPSKSSPLETSFEVFFGVRSLLQVSLQEAKITIKDEAVDVHGHKSEITSSELSDFVHICQTITESIDQQTCLHLKFENGMFKRLRPQPKVFGDPHHPQMVSLSALFKRQQELTGGTSVLPHRGKRILAVVLATALLPFLETPWVQPTFNHSNIQFFQPLEEDSLPDITKPFLDMKRVPVAMPNRGMAREDEADIDTAKHMVHPNASVLALGILLCELHYCKPIEAWQDDPNASQNVNSAYYTSLEVLRDLEDDAGLDYYLATKACLQWEYLPAGEYTTFESAGVQKLFYQNVVKRLESEVLSTWEKGLENLQSLSAQEIQRCWGRNGCEVIRQHTARRESVTKAASEPPVILSSPDLQTTARRYSTVQTSGLPRSYIPMEASQSLQFFDANHQKVSEQEKVLSDRWMDSMAMTIYKYVGTYDKGNQSAAPGVDGPVRIAILDSGFDPDLHFVKTNEGHIDPRIKDFRNFVAGQNELECRDEIGHGTHALGLLLKVATCAEIFIARIANQATLGRDSYSAISKAVNHAVSVWKVDVISMSFGIREFDEDMMKAIQNARANRTLMFAAASNDGANHGRAFPAKDSGVFCIHSSDANGRPSRFNPIAEEDDVNFCLLGENVESHWPVGTGGHNEDMRVMSGTSVATPIAAGIAVSLLSLVRQQEKDLPTGSDRLGWWLKDFDFMKGVLKSMRKGNKYDCYDYIPPHFLSNMGTSREDVYNRIKQIRGEMLQ</sequence>
<dbReference type="RefSeq" id="XP_031082159.1">
    <property type="nucleotide sequence ID" value="XM_031232198.1"/>
</dbReference>
<evidence type="ECO:0000313" key="7">
    <source>
        <dbReference type="EMBL" id="CZR41567.1"/>
    </source>
</evidence>
<dbReference type="EMBL" id="FJOF01000005">
    <property type="protein sequence ID" value="CZR41567.1"/>
    <property type="molecule type" value="Genomic_DNA"/>
</dbReference>
<keyword evidence="2 4" id="KW-0378">Hydrolase</keyword>
<keyword evidence="3 4" id="KW-0720">Serine protease</keyword>
<reference evidence="8" key="1">
    <citation type="journal article" date="2016" name="Genome Biol. Evol.">
        <title>Comparative 'omics' of the Fusarium fujikuroi species complex highlights differences in genetic potential and metabolite synthesis.</title>
        <authorList>
            <person name="Niehaus E.-M."/>
            <person name="Muensterkoetter M."/>
            <person name="Proctor R.H."/>
            <person name="Brown D.W."/>
            <person name="Sharon A."/>
            <person name="Idan Y."/>
            <person name="Oren-Young L."/>
            <person name="Sieber C.M."/>
            <person name="Novak O."/>
            <person name="Pencik A."/>
            <person name="Tarkowska D."/>
            <person name="Hromadova K."/>
            <person name="Freeman S."/>
            <person name="Maymon M."/>
            <person name="Elazar M."/>
            <person name="Youssef S.A."/>
            <person name="El-Shabrawy E.S.M."/>
            <person name="Shalaby A.B.A."/>
            <person name="Houterman P."/>
            <person name="Brock N.L."/>
            <person name="Burkhardt I."/>
            <person name="Tsavkelova E.A."/>
            <person name="Dickschat J.S."/>
            <person name="Galuszka P."/>
            <person name="Gueldener U."/>
            <person name="Tudzynski B."/>
        </authorList>
    </citation>
    <scope>NUCLEOTIDE SEQUENCE [LARGE SCALE GENOMIC DNA]</scope>
    <source>
        <strain evidence="8">ET1</strain>
    </source>
</reference>
<feature type="active site" description="Charge relay system" evidence="4">
    <location>
        <position position="757"/>
    </location>
</feature>
<feature type="active site" description="Charge relay system" evidence="4">
    <location>
        <position position="913"/>
    </location>
</feature>
<comment type="caution">
    <text evidence="7">The sequence shown here is derived from an EMBL/GenBank/DDBJ whole genome shotgun (WGS) entry which is preliminary data.</text>
</comment>
<dbReference type="InterPro" id="IPR023828">
    <property type="entry name" value="Peptidase_S8_Ser-AS"/>
</dbReference>
<dbReference type="InterPro" id="IPR036852">
    <property type="entry name" value="Peptidase_S8/S53_dom_sf"/>
</dbReference>
<dbReference type="GeneID" id="42056026"/>
<evidence type="ECO:0000256" key="3">
    <source>
        <dbReference type="ARBA" id="ARBA00022825"/>
    </source>
</evidence>
<keyword evidence="1 4" id="KW-0645">Protease</keyword>
<evidence type="ECO:0000259" key="5">
    <source>
        <dbReference type="Pfam" id="PF00082"/>
    </source>
</evidence>
<accession>A0A1L7VM09</accession>
<dbReference type="Proteomes" id="UP000183971">
    <property type="component" value="Unassembled WGS sequence"/>
</dbReference>
<name>A0A1L7VM09_FUSPR</name>
<evidence type="ECO:0000313" key="8">
    <source>
        <dbReference type="Proteomes" id="UP000183971"/>
    </source>
</evidence>
<dbReference type="PRINTS" id="PR00723">
    <property type="entry name" value="SUBTILISIN"/>
</dbReference>
<dbReference type="GO" id="GO:0006508">
    <property type="term" value="P:proteolysis"/>
    <property type="evidence" value="ECO:0007669"/>
    <property type="project" value="UniProtKB-KW"/>
</dbReference>
<dbReference type="VEuPathDB" id="FungiDB:FPRO_11156"/>
<dbReference type="AlphaFoldDB" id="A0A1L7VM09"/>
<dbReference type="PANTHER" id="PTHR35186">
    <property type="entry name" value="ANK_REP_REGION DOMAIN-CONTAINING PROTEIN"/>
    <property type="match status" value="1"/>
</dbReference>
<dbReference type="Pfam" id="PF24476">
    <property type="entry name" value="DUF7580"/>
    <property type="match status" value="1"/>
</dbReference>
<dbReference type="SUPFAM" id="SSF52743">
    <property type="entry name" value="Subtilisin-like"/>
    <property type="match status" value="1"/>
</dbReference>
<evidence type="ECO:0000256" key="1">
    <source>
        <dbReference type="ARBA" id="ARBA00022670"/>
    </source>
</evidence>
<dbReference type="GO" id="GO:0004252">
    <property type="term" value="F:serine-type endopeptidase activity"/>
    <property type="evidence" value="ECO:0007669"/>
    <property type="project" value="UniProtKB-UniRule"/>
</dbReference>
<proteinExistence type="inferred from homology"/>
<dbReference type="Gene3D" id="3.40.50.200">
    <property type="entry name" value="Peptidase S8/S53 domain"/>
    <property type="match status" value="1"/>
</dbReference>
<gene>
    <name evidence="7" type="ORF">FPRO_11156</name>
</gene>
<feature type="domain" description="Peptidase S8/S53" evidence="5">
    <location>
        <begin position="709"/>
        <end position="929"/>
    </location>
</feature>
<feature type="domain" description="DUF7580" evidence="6">
    <location>
        <begin position="240"/>
        <end position="573"/>
    </location>
</feature>
<protein>
    <submittedName>
        <fullName evidence="7">Uncharacterized protein</fullName>
    </submittedName>
</protein>
<evidence type="ECO:0000256" key="4">
    <source>
        <dbReference type="PROSITE-ProRule" id="PRU01240"/>
    </source>
</evidence>
<dbReference type="InterPro" id="IPR056002">
    <property type="entry name" value="DUF7580"/>
</dbReference>
<evidence type="ECO:0000256" key="2">
    <source>
        <dbReference type="ARBA" id="ARBA00022801"/>
    </source>
</evidence>
<dbReference type="Pfam" id="PF00082">
    <property type="entry name" value="Peptidase_S8"/>
    <property type="match status" value="1"/>
</dbReference>
<feature type="active site" description="Charge relay system" evidence="4">
    <location>
        <position position="715"/>
    </location>
</feature>
<dbReference type="InterPro" id="IPR015500">
    <property type="entry name" value="Peptidase_S8_subtilisin-rel"/>
</dbReference>
<dbReference type="InterPro" id="IPR000209">
    <property type="entry name" value="Peptidase_S8/S53_dom"/>
</dbReference>
<dbReference type="PROSITE" id="PS00138">
    <property type="entry name" value="SUBTILASE_SER"/>
    <property type="match status" value="1"/>
</dbReference>